<dbReference type="STRING" id="686832.A0A0C3CGA8"/>
<keyword evidence="4" id="KW-0698">rRNA processing</keyword>
<dbReference type="PANTHER" id="PTHR12838">
    <property type="entry name" value="U3 SMALL NUCLEOLAR RNA-ASSOCIATED PROTEIN 11"/>
    <property type="match status" value="1"/>
</dbReference>
<evidence type="ECO:0000256" key="5">
    <source>
        <dbReference type="ARBA" id="ARBA00023242"/>
    </source>
</evidence>
<feature type="region of interest" description="Disordered" evidence="6">
    <location>
        <begin position="270"/>
        <end position="310"/>
    </location>
</feature>
<accession>A0A0C3CGA8</accession>
<evidence type="ECO:0000313" key="8">
    <source>
        <dbReference type="Proteomes" id="UP000053424"/>
    </source>
</evidence>
<sequence length="329" mass="38715">MTSSLRNSVHRRNHKERSQLAHRTKLGFLEKHSDYVKRARDYHSKQDRLNRLKQKVAERNKDEFYFSMTKERTREGVHIKDRGNVALPTDMVKVLKTQDENYVRTMRASGLKKIDKIKSQLTEMADLVQEEDSDAQLDEHEVQILKKAKILSDKTGSFGKKRKHLLFAENVDEVIQLTKKRKDKEVVVATSPSSVGEIDLGWKTVEPKAKSKRKTTRDQVDNNVSTAVSEESKQSHLDKRKSLLKELSARLDRDRQLRYTQREFEMQRQLMGKGGRKKVLDAEKVEGDDEENEDEVDARRGRRLKPSSRQIDEETYRPRVYKWRLERKR</sequence>
<protein>
    <recommendedName>
        <fullName evidence="9">U3 small nucleolar RNA-associated protein 11</fullName>
    </recommendedName>
</protein>
<organism evidence="7 8">
    <name type="scientific">Hebeloma cylindrosporum</name>
    <dbReference type="NCBI Taxonomy" id="76867"/>
    <lineage>
        <taxon>Eukaryota</taxon>
        <taxon>Fungi</taxon>
        <taxon>Dikarya</taxon>
        <taxon>Basidiomycota</taxon>
        <taxon>Agaricomycotina</taxon>
        <taxon>Agaricomycetes</taxon>
        <taxon>Agaricomycetidae</taxon>
        <taxon>Agaricales</taxon>
        <taxon>Agaricineae</taxon>
        <taxon>Hymenogastraceae</taxon>
        <taxon>Hebeloma</taxon>
    </lineage>
</organism>
<evidence type="ECO:0000256" key="6">
    <source>
        <dbReference type="SAM" id="MobiDB-lite"/>
    </source>
</evidence>
<reference evidence="7 8" key="1">
    <citation type="submission" date="2014-04" db="EMBL/GenBank/DDBJ databases">
        <authorList>
            <consortium name="DOE Joint Genome Institute"/>
            <person name="Kuo A."/>
            <person name="Gay G."/>
            <person name="Dore J."/>
            <person name="Kohler A."/>
            <person name="Nagy L.G."/>
            <person name="Floudas D."/>
            <person name="Copeland A."/>
            <person name="Barry K.W."/>
            <person name="Cichocki N."/>
            <person name="Veneault-Fourrey C."/>
            <person name="LaButti K."/>
            <person name="Lindquist E.A."/>
            <person name="Lipzen A."/>
            <person name="Lundell T."/>
            <person name="Morin E."/>
            <person name="Murat C."/>
            <person name="Sun H."/>
            <person name="Tunlid A."/>
            <person name="Henrissat B."/>
            <person name="Grigoriev I.V."/>
            <person name="Hibbett D.S."/>
            <person name="Martin F."/>
            <person name="Nordberg H.P."/>
            <person name="Cantor M.N."/>
            <person name="Hua S.X."/>
        </authorList>
    </citation>
    <scope>NUCLEOTIDE SEQUENCE [LARGE SCALE GENOMIC DNA]</scope>
    <source>
        <strain evidence="8">h7</strain>
    </source>
</reference>
<feature type="compositionally biased region" description="Basic and acidic residues" evidence="6">
    <location>
        <begin position="230"/>
        <end position="239"/>
    </location>
</feature>
<dbReference type="AlphaFoldDB" id="A0A0C3CGA8"/>
<dbReference type="GO" id="GO:0006364">
    <property type="term" value="P:rRNA processing"/>
    <property type="evidence" value="ECO:0007669"/>
    <property type="project" value="UniProtKB-KW"/>
</dbReference>
<evidence type="ECO:0000256" key="1">
    <source>
        <dbReference type="ARBA" id="ARBA00004099"/>
    </source>
</evidence>
<keyword evidence="5" id="KW-0539">Nucleus</keyword>
<evidence type="ECO:0000256" key="3">
    <source>
        <dbReference type="ARBA" id="ARBA00008105"/>
    </source>
</evidence>
<dbReference type="HOGENOM" id="CLU_061887_0_0_1"/>
<dbReference type="Pfam" id="PF03998">
    <property type="entry name" value="Utp11"/>
    <property type="match status" value="1"/>
</dbReference>
<comment type="similarity">
    <text evidence="3">Belongs to the UTP11 family.</text>
</comment>
<dbReference type="OrthoDB" id="29058at2759"/>
<comment type="function">
    <text evidence="1">Involved in nucleolar processing of pre-18S ribosomal RNA.</text>
</comment>
<name>A0A0C3CGA8_HEBCY</name>
<evidence type="ECO:0000313" key="7">
    <source>
        <dbReference type="EMBL" id="KIM47795.1"/>
    </source>
</evidence>
<keyword evidence="8" id="KW-1185">Reference proteome</keyword>
<evidence type="ECO:0000256" key="4">
    <source>
        <dbReference type="ARBA" id="ARBA00022552"/>
    </source>
</evidence>
<feature type="region of interest" description="Disordered" evidence="6">
    <location>
        <begin position="208"/>
        <end position="239"/>
    </location>
</feature>
<feature type="compositionally biased region" description="Acidic residues" evidence="6">
    <location>
        <begin position="286"/>
        <end position="296"/>
    </location>
</feature>
<gene>
    <name evidence="7" type="ORF">M413DRAFT_439471</name>
</gene>
<dbReference type="EMBL" id="KN831769">
    <property type="protein sequence ID" value="KIM47795.1"/>
    <property type="molecule type" value="Genomic_DNA"/>
</dbReference>
<dbReference type="PANTHER" id="PTHR12838:SF0">
    <property type="entry name" value="U3 SMALL NUCLEOLAR RNA-ASSOCIATED PROTEIN 11-RELATED"/>
    <property type="match status" value="1"/>
</dbReference>
<dbReference type="InterPro" id="IPR007144">
    <property type="entry name" value="SSU_processome_Utp11"/>
</dbReference>
<comment type="subcellular location">
    <subcellularLocation>
        <location evidence="2">Nucleus</location>
        <location evidence="2">Nucleolus</location>
    </subcellularLocation>
</comment>
<dbReference type="GO" id="GO:0032040">
    <property type="term" value="C:small-subunit processome"/>
    <property type="evidence" value="ECO:0007669"/>
    <property type="project" value="InterPro"/>
</dbReference>
<proteinExistence type="inferred from homology"/>
<evidence type="ECO:0000256" key="2">
    <source>
        <dbReference type="ARBA" id="ARBA00004604"/>
    </source>
</evidence>
<evidence type="ECO:0008006" key="9">
    <source>
        <dbReference type="Google" id="ProtNLM"/>
    </source>
</evidence>
<reference evidence="8" key="2">
    <citation type="submission" date="2015-01" db="EMBL/GenBank/DDBJ databases">
        <title>Evolutionary Origins and Diversification of the Mycorrhizal Mutualists.</title>
        <authorList>
            <consortium name="DOE Joint Genome Institute"/>
            <consortium name="Mycorrhizal Genomics Consortium"/>
            <person name="Kohler A."/>
            <person name="Kuo A."/>
            <person name="Nagy L.G."/>
            <person name="Floudas D."/>
            <person name="Copeland A."/>
            <person name="Barry K.W."/>
            <person name="Cichocki N."/>
            <person name="Veneault-Fourrey C."/>
            <person name="LaButti K."/>
            <person name="Lindquist E.A."/>
            <person name="Lipzen A."/>
            <person name="Lundell T."/>
            <person name="Morin E."/>
            <person name="Murat C."/>
            <person name="Riley R."/>
            <person name="Ohm R."/>
            <person name="Sun H."/>
            <person name="Tunlid A."/>
            <person name="Henrissat B."/>
            <person name="Grigoriev I.V."/>
            <person name="Hibbett D.S."/>
            <person name="Martin F."/>
        </authorList>
    </citation>
    <scope>NUCLEOTIDE SEQUENCE [LARGE SCALE GENOMIC DNA]</scope>
    <source>
        <strain evidence="8">h7</strain>
    </source>
</reference>
<dbReference type="Proteomes" id="UP000053424">
    <property type="component" value="Unassembled WGS sequence"/>
</dbReference>